<dbReference type="InterPro" id="IPR013096">
    <property type="entry name" value="Cupin_2"/>
</dbReference>
<dbReference type="InterPro" id="IPR011051">
    <property type="entry name" value="RmlC_Cupin_sf"/>
</dbReference>
<gene>
    <name evidence="3" type="ORF">SAMN02745196_01592</name>
</gene>
<dbReference type="SMART" id="SM00530">
    <property type="entry name" value="HTH_XRE"/>
    <property type="match status" value="1"/>
</dbReference>
<evidence type="ECO:0000256" key="1">
    <source>
        <dbReference type="ARBA" id="ARBA00023125"/>
    </source>
</evidence>
<proteinExistence type="predicted"/>
<dbReference type="RefSeq" id="WP_072831487.1">
    <property type="nucleotide sequence ID" value="NZ_FQXP01000005.1"/>
</dbReference>
<dbReference type="PANTHER" id="PTHR46797:SF25">
    <property type="entry name" value="TRANSCRIPTIONAL REGULATOR"/>
    <property type="match status" value="1"/>
</dbReference>
<dbReference type="InterPro" id="IPR050807">
    <property type="entry name" value="TransReg_Diox_bact_type"/>
</dbReference>
<evidence type="ECO:0000313" key="3">
    <source>
        <dbReference type="EMBL" id="SHH83289.1"/>
    </source>
</evidence>
<dbReference type="STRING" id="1121306.SAMN02745196_01592"/>
<dbReference type="EMBL" id="FQXP01000005">
    <property type="protein sequence ID" value="SHH83289.1"/>
    <property type="molecule type" value="Genomic_DNA"/>
</dbReference>
<dbReference type="Gene3D" id="2.60.120.10">
    <property type="entry name" value="Jelly Rolls"/>
    <property type="match status" value="1"/>
</dbReference>
<sequence length="193" mass="21875">MASDIGTKIKELRTNKKMTLKEMSAITDLSIGFLSQLERGMTTIAIDSLEKIAAVLEVDLSYFFVIPKENKKPILRSYEKEVFQVVNSQFITYHLSNDIENKSLLPRIIEILPAASIEKEDISTYQHNGEEFVYVLEGVLTLIVGTDKYELYPGDSAHYDSNLFHNWSNGTNKMVRILTVHTPNAFNSSPIVK</sequence>
<dbReference type="GO" id="GO:0003677">
    <property type="term" value="F:DNA binding"/>
    <property type="evidence" value="ECO:0007669"/>
    <property type="project" value="UniProtKB-KW"/>
</dbReference>
<dbReference type="OrthoDB" id="9814553at2"/>
<dbReference type="GO" id="GO:0003700">
    <property type="term" value="F:DNA-binding transcription factor activity"/>
    <property type="evidence" value="ECO:0007669"/>
    <property type="project" value="TreeGrafter"/>
</dbReference>
<dbReference type="CDD" id="cd00093">
    <property type="entry name" value="HTH_XRE"/>
    <property type="match status" value="1"/>
</dbReference>
<dbReference type="InterPro" id="IPR014710">
    <property type="entry name" value="RmlC-like_jellyroll"/>
</dbReference>
<dbReference type="Pfam" id="PF07883">
    <property type="entry name" value="Cupin_2"/>
    <property type="match status" value="1"/>
</dbReference>
<evidence type="ECO:0000313" key="4">
    <source>
        <dbReference type="Proteomes" id="UP000184526"/>
    </source>
</evidence>
<dbReference type="PANTHER" id="PTHR46797">
    <property type="entry name" value="HTH-TYPE TRANSCRIPTIONAL REGULATOR"/>
    <property type="match status" value="1"/>
</dbReference>
<dbReference type="Pfam" id="PF01381">
    <property type="entry name" value="HTH_3"/>
    <property type="match status" value="1"/>
</dbReference>
<keyword evidence="1" id="KW-0238">DNA-binding</keyword>
<dbReference type="InterPro" id="IPR010982">
    <property type="entry name" value="Lambda_DNA-bd_dom_sf"/>
</dbReference>
<dbReference type="Gene3D" id="1.10.260.40">
    <property type="entry name" value="lambda repressor-like DNA-binding domains"/>
    <property type="match status" value="1"/>
</dbReference>
<accession>A0A1M5W6S2</accession>
<organism evidence="3 4">
    <name type="scientific">Clostridium collagenovorans DSM 3089</name>
    <dbReference type="NCBI Taxonomy" id="1121306"/>
    <lineage>
        <taxon>Bacteria</taxon>
        <taxon>Bacillati</taxon>
        <taxon>Bacillota</taxon>
        <taxon>Clostridia</taxon>
        <taxon>Eubacteriales</taxon>
        <taxon>Clostridiaceae</taxon>
        <taxon>Clostridium</taxon>
    </lineage>
</organism>
<dbReference type="InterPro" id="IPR001387">
    <property type="entry name" value="Cro/C1-type_HTH"/>
</dbReference>
<dbReference type="CDD" id="cd02209">
    <property type="entry name" value="cupin_XRE_C"/>
    <property type="match status" value="1"/>
</dbReference>
<keyword evidence="4" id="KW-1185">Reference proteome</keyword>
<dbReference type="PROSITE" id="PS50943">
    <property type="entry name" value="HTH_CROC1"/>
    <property type="match status" value="1"/>
</dbReference>
<evidence type="ECO:0000259" key="2">
    <source>
        <dbReference type="PROSITE" id="PS50943"/>
    </source>
</evidence>
<dbReference type="AlphaFoldDB" id="A0A1M5W6S2"/>
<dbReference type="SUPFAM" id="SSF51182">
    <property type="entry name" value="RmlC-like cupins"/>
    <property type="match status" value="1"/>
</dbReference>
<reference evidence="3 4" key="1">
    <citation type="submission" date="2016-11" db="EMBL/GenBank/DDBJ databases">
        <authorList>
            <person name="Jaros S."/>
            <person name="Januszkiewicz K."/>
            <person name="Wedrychowicz H."/>
        </authorList>
    </citation>
    <scope>NUCLEOTIDE SEQUENCE [LARGE SCALE GENOMIC DNA]</scope>
    <source>
        <strain evidence="3 4">DSM 3089</strain>
    </source>
</reference>
<dbReference type="GO" id="GO:0005829">
    <property type="term" value="C:cytosol"/>
    <property type="evidence" value="ECO:0007669"/>
    <property type="project" value="TreeGrafter"/>
</dbReference>
<protein>
    <submittedName>
        <fullName evidence="3">Transcriptional regulator, XRE family with cupin sensor</fullName>
    </submittedName>
</protein>
<dbReference type="Proteomes" id="UP000184526">
    <property type="component" value="Unassembled WGS sequence"/>
</dbReference>
<dbReference type="SUPFAM" id="SSF47413">
    <property type="entry name" value="lambda repressor-like DNA-binding domains"/>
    <property type="match status" value="1"/>
</dbReference>
<feature type="domain" description="HTH cro/C1-type" evidence="2">
    <location>
        <begin position="9"/>
        <end position="63"/>
    </location>
</feature>
<name>A0A1M5W6S2_9CLOT</name>